<protein>
    <recommendedName>
        <fullName evidence="1">phospholipase A2</fullName>
        <ecNumber evidence="1">3.1.1.4</ecNumber>
    </recommendedName>
</protein>
<keyword evidence="4 7" id="KW-0040">ANK repeat</keyword>
<dbReference type="GO" id="GO:0047499">
    <property type="term" value="F:calcium-independent phospholipase A2 activity"/>
    <property type="evidence" value="ECO:0007669"/>
    <property type="project" value="InterPro"/>
</dbReference>
<dbReference type="AlphaFoldDB" id="A0AAE1ZJQ9"/>
<evidence type="ECO:0000259" key="10">
    <source>
        <dbReference type="PROSITE" id="PS51635"/>
    </source>
</evidence>
<dbReference type="GO" id="GO:2000304">
    <property type="term" value="P:positive regulation of ceramide biosynthetic process"/>
    <property type="evidence" value="ECO:0007669"/>
    <property type="project" value="TreeGrafter"/>
</dbReference>
<dbReference type="Pfam" id="PF12796">
    <property type="entry name" value="Ank_2"/>
    <property type="match status" value="2"/>
</dbReference>
<dbReference type="InterPro" id="IPR036770">
    <property type="entry name" value="Ankyrin_rpt-contain_sf"/>
</dbReference>
<feature type="domain" description="PNPLA" evidence="10">
    <location>
        <begin position="740"/>
        <end position="1001"/>
    </location>
</feature>
<feature type="compositionally biased region" description="Polar residues" evidence="9">
    <location>
        <begin position="874"/>
        <end position="885"/>
    </location>
</feature>
<dbReference type="PROSITE" id="PS50297">
    <property type="entry name" value="ANK_REP_REGION"/>
    <property type="match status" value="3"/>
</dbReference>
<sequence>MTSFGKYVSNFVKTAVSSISPNKVIPYTISQYESEYEDCDELLNQKSIYYFYKVANHFDMVYLPGSVDIPGSGETVYAYSLFRFQGEEESGVVLFSRYVDVLDPLHLACLKMGLSIDRTQLERITSYCRNQSGWGAAHVAAAMSWREMFLSESISNLLNAYDPLSGLTPLRVAIKENDEETVRYLVSLDNIKADEKDEDGNTVLHLASGGVSSKVLSLLLENLKSLNANALNNKGESPLHIACRNNSLECIEKLLRAGSNPMIGEFESYAIHIAVNNDSLECVNLLYTYCPNCINLPDLMHHSTPIHLVHNPKIFERLCELGANLDARNDMGLTTLHMKVRDNNFEDVLALLIRGADPNLCDISGATPLHYAMIYNSSIHVVRALLAFEADPHAVNNNQQSCRHLLCCDADSYVHSPDRDLALYTLDALGTSRCPPGTENCTGGCMDLESAERCNLSVFNGTPPEVVHHLADLARESVEEILLSCTSLDSNYSRQINQTLRSAGNNDLSNLYTRVNGVPPRTFSSYPENCNLNNDFTKQEKPRKKTSKLQRRNSHHSKLNRQIEPSSHSSVQMASFSIPSDSEIELNSNSYSNEQLDNSKFTSVINNSQQSSDNTNPIKIHLQPEAATFKFKPTQCTCDRSVFTRRTGIPMDLDISPTTKVTTTCSTVPIATDDIDLSNNETKEYNKNVEKNELSDSNTGDDDCDDVADDDIHCEFRNIERHRIKRSRKWRSGPNGLRILSLDGGGMRGLVIVQLLRALEIASGKKITELFDWIVGTSTGAAISLFIISGKCLHCCRTLLFRFKDLVFRGKRPYPPEPLEMLMREEFGNDTVMTDLKTVRVAVTTLVSDRCPPMLHMFRNYKSPRVRIQEIIETRQSGSKSSDYPSTYKRENSIGHRRSTSSVYELEREIQSPKSQSLSTSQSILNFFVNAQGFLSGSETNANISTSETELNVQFEHMPLDNEYPVWKAARASSAAPTYFRPCGRFLDGGLISNNPTLDILTEVQELHLLQRLKKKPITPIAVVVSLGTGRMPVMPVETVDVFRPQNIMETYRSVRGFGFLGRILVEIATMSDGRVVDRASAWCGSLGVPFFRLSPPLSIDFNLDCTDTKELLLMIVETQTYLHRVHERIELLASLL</sequence>
<accession>A0AAE1ZJQ9</accession>
<feature type="short sequence motif" description="GXGXXG" evidence="8">
    <location>
        <begin position="744"/>
        <end position="749"/>
    </location>
</feature>
<evidence type="ECO:0000256" key="7">
    <source>
        <dbReference type="PROSITE-ProRule" id="PRU00023"/>
    </source>
</evidence>
<dbReference type="InterPro" id="IPR047148">
    <property type="entry name" value="PLPL9"/>
</dbReference>
<feature type="region of interest" description="Disordered" evidence="9">
    <location>
        <begin position="523"/>
        <end position="574"/>
    </location>
</feature>
<feature type="compositionally biased region" description="Basic residues" evidence="9">
    <location>
        <begin position="541"/>
        <end position="559"/>
    </location>
</feature>
<dbReference type="SUPFAM" id="SSF52151">
    <property type="entry name" value="FabD/lysophospholipase-like"/>
    <property type="match status" value="1"/>
</dbReference>
<comment type="catalytic activity">
    <reaction evidence="6">
        <text>a 1,2-diacyl-sn-glycero-3-phosphocholine + H2O = a 1-acyl-sn-glycero-3-phosphocholine + a fatty acid + H(+)</text>
        <dbReference type="Rhea" id="RHEA:15801"/>
        <dbReference type="ChEBI" id="CHEBI:15377"/>
        <dbReference type="ChEBI" id="CHEBI:15378"/>
        <dbReference type="ChEBI" id="CHEBI:28868"/>
        <dbReference type="ChEBI" id="CHEBI:57643"/>
        <dbReference type="ChEBI" id="CHEBI:58168"/>
        <dbReference type="EC" id="3.1.1.4"/>
    </reaction>
    <physiologicalReaction direction="left-to-right" evidence="6">
        <dbReference type="Rhea" id="RHEA:15802"/>
    </physiologicalReaction>
</comment>
<dbReference type="Proteomes" id="UP001292079">
    <property type="component" value="Unassembled WGS sequence"/>
</dbReference>
<feature type="region of interest" description="Disordered" evidence="9">
    <location>
        <begin position="874"/>
        <end position="901"/>
    </location>
</feature>
<dbReference type="EC" id="3.1.1.4" evidence="1"/>
<feature type="compositionally biased region" description="Polar residues" evidence="9">
    <location>
        <begin position="563"/>
        <end position="574"/>
    </location>
</feature>
<dbReference type="Pfam" id="PF01734">
    <property type="entry name" value="Patatin"/>
    <property type="match status" value="1"/>
</dbReference>
<proteinExistence type="predicted"/>
<dbReference type="GO" id="GO:0052816">
    <property type="term" value="F:long-chain fatty acyl-CoA hydrolase activity"/>
    <property type="evidence" value="ECO:0007669"/>
    <property type="project" value="TreeGrafter"/>
</dbReference>
<comment type="caution">
    <text evidence="11">The sequence shown here is derived from an EMBL/GenBank/DDBJ whole genome shotgun (WGS) entry which is preliminary data.</text>
</comment>
<dbReference type="SMART" id="SM00248">
    <property type="entry name" value="ANK"/>
    <property type="match status" value="7"/>
</dbReference>
<dbReference type="PROSITE" id="PS50088">
    <property type="entry name" value="ANK_REPEAT"/>
    <property type="match status" value="3"/>
</dbReference>
<evidence type="ECO:0000256" key="4">
    <source>
        <dbReference type="ARBA" id="ARBA00023043"/>
    </source>
</evidence>
<feature type="compositionally biased region" description="Polar residues" evidence="9">
    <location>
        <begin position="523"/>
        <end position="536"/>
    </location>
</feature>
<keyword evidence="5 8" id="KW-0443">Lipid metabolism</keyword>
<keyword evidence="8" id="KW-0442">Lipid degradation</keyword>
<dbReference type="InterPro" id="IPR016035">
    <property type="entry name" value="Acyl_Trfase/lysoPLipase"/>
</dbReference>
<dbReference type="Gene3D" id="3.40.1090.10">
    <property type="entry name" value="Cytosolic phospholipase A2 catalytic domain"/>
    <property type="match status" value="1"/>
</dbReference>
<evidence type="ECO:0000256" key="9">
    <source>
        <dbReference type="SAM" id="MobiDB-lite"/>
    </source>
</evidence>
<dbReference type="GO" id="GO:0005739">
    <property type="term" value="C:mitochondrion"/>
    <property type="evidence" value="ECO:0007669"/>
    <property type="project" value="TreeGrafter"/>
</dbReference>
<reference evidence="11" key="2">
    <citation type="journal article" date="2023" name="Infect Dis Poverty">
        <title>Chromosome-scale genome of the human blood fluke Schistosoma mekongi and its implications for public health.</title>
        <authorList>
            <person name="Zhou M."/>
            <person name="Xu L."/>
            <person name="Xu D."/>
            <person name="Chen W."/>
            <person name="Khan J."/>
            <person name="Hu Y."/>
            <person name="Huang H."/>
            <person name="Wei H."/>
            <person name="Zhang Y."/>
            <person name="Chusongsang P."/>
            <person name="Tanasarnprasert K."/>
            <person name="Hu X."/>
            <person name="Limpanont Y."/>
            <person name="Lv Z."/>
        </authorList>
    </citation>
    <scope>NUCLEOTIDE SEQUENCE</scope>
    <source>
        <strain evidence="11">LV_2022a</strain>
    </source>
</reference>
<dbReference type="Gene3D" id="1.25.40.20">
    <property type="entry name" value="Ankyrin repeat-containing domain"/>
    <property type="match status" value="1"/>
</dbReference>
<evidence type="ECO:0000313" key="12">
    <source>
        <dbReference type="Proteomes" id="UP001292079"/>
    </source>
</evidence>
<gene>
    <name evidence="11" type="ORF">MN116_001878</name>
</gene>
<feature type="short sequence motif" description="GXSXG" evidence="8">
    <location>
        <begin position="776"/>
        <end position="780"/>
    </location>
</feature>
<feature type="repeat" description="ANK" evidence="7">
    <location>
        <begin position="364"/>
        <end position="397"/>
    </location>
</feature>
<evidence type="ECO:0000313" key="11">
    <source>
        <dbReference type="EMBL" id="KAK4474754.1"/>
    </source>
</evidence>
<reference evidence="11" key="1">
    <citation type="submission" date="2022-04" db="EMBL/GenBank/DDBJ databases">
        <authorList>
            <person name="Xu L."/>
            <person name="Lv Z."/>
        </authorList>
    </citation>
    <scope>NUCLEOTIDE SEQUENCE</scope>
    <source>
        <strain evidence="11">LV_2022a</strain>
    </source>
</reference>
<feature type="repeat" description="ANK" evidence="7">
    <location>
        <begin position="331"/>
        <end position="363"/>
    </location>
</feature>
<feature type="active site" description="Nucleophile" evidence="8">
    <location>
        <position position="778"/>
    </location>
</feature>
<dbReference type="PANTHER" id="PTHR24139:SF34">
    <property type="entry name" value="85_88 KDA CALCIUM-INDEPENDENT PHOSPHOLIPASE A2"/>
    <property type="match status" value="1"/>
</dbReference>
<feature type="repeat" description="ANK" evidence="7">
    <location>
        <begin position="234"/>
        <end position="260"/>
    </location>
</feature>
<dbReference type="SUPFAM" id="SSF48403">
    <property type="entry name" value="Ankyrin repeat"/>
    <property type="match status" value="1"/>
</dbReference>
<evidence type="ECO:0000256" key="8">
    <source>
        <dbReference type="PROSITE-ProRule" id="PRU01161"/>
    </source>
</evidence>
<name>A0AAE1ZJQ9_SCHME</name>
<evidence type="ECO:0000256" key="6">
    <source>
        <dbReference type="ARBA" id="ARBA00023422"/>
    </source>
</evidence>
<evidence type="ECO:0000256" key="2">
    <source>
        <dbReference type="ARBA" id="ARBA00022737"/>
    </source>
</evidence>
<keyword evidence="3 8" id="KW-0378">Hydrolase</keyword>
<dbReference type="PROSITE" id="PS51635">
    <property type="entry name" value="PNPLA"/>
    <property type="match status" value="1"/>
</dbReference>
<feature type="short sequence motif" description="DGA/G" evidence="8">
    <location>
        <begin position="988"/>
        <end position="990"/>
    </location>
</feature>
<organism evidence="11 12">
    <name type="scientific">Schistosoma mekongi</name>
    <name type="common">Parasitic worm</name>
    <dbReference type="NCBI Taxonomy" id="38744"/>
    <lineage>
        <taxon>Eukaryota</taxon>
        <taxon>Metazoa</taxon>
        <taxon>Spiralia</taxon>
        <taxon>Lophotrochozoa</taxon>
        <taxon>Platyhelminthes</taxon>
        <taxon>Trematoda</taxon>
        <taxon>Digenea</taxon>
        <taxon>Strigeidida</taxon>
        <taxon>Schistosomatoidea</taxon>
        <taxon>Schistosomatidae</taxon>
        <taxon>Schistosoma</taxon>
    </lineage>
</organism>
<dbReference type="InterPro" id="IPR002641">
    <property type="entry name" value="PNPLA_dom"/>
</dbReference>
<keyword evidence="12" id="KW-1185">Reference proteome</keyword>
<evidence type="ECO:0000256" key="1">
    <source>
        <dbReference type="ARBA" id="ARBA00013278"/>
    </source>
</evidence>
<evidence type="ECO:0000256" key="5">
    <source>
        <dbReference type="ARBA" id="ARBA00023098"/>
    </source>
</evidence>
<keyword evidence="2" id="KW-0677">Repeat</keyword>
<dbReference type="EMBL" id="JALJAT010000001">
    <property type="protein sequence ID" value="KAK4474754.1"/>
    <property type="molecule type" value="Genomic_DNA"/>
</dbReference>
<dbReference type="PANTHER" id="PTHR24139">
    <property type="entry name" value="CALCIUM-INDEPENDENT PHOSPHOLIPASE A2"/>
    <property type="match status" value="1"/>
</dbReference>
<evidence type="ECO:0000256" key="3">
    <source>
        <dbReference type="ARBA" id="ARBA00022801"/>
    </source>
</evidence>
<dbReference type="InterPro" id="IPR002110">
    <property type="entry name" value="Ankyrin_rpt"/>
</dbReference>
<dbReference type="GO" id="GO:0016042">
    <property type="term" value="P:lipid catabolic process"/>
    <property type="evidence" value="ECO:0007669"/>
    <property type="project" value="UniProtKB-UniRule"/>
</dbReference>
<feature type="active site" description="Proton acceptor" evidence="8">
    <location>
        <position position="988"/>
    </location>
</feature>